<organism evidence="3 4">
    <name type="scientific">Spinacia oleracea</name>
    <name type="common">Spinach</name>
    <dbReference type="NCBI Taxonomy" id="3562"/>
    <lineage>
        <taxon>Eukaryota</taxon>
        <taxon>Viridiplantae</taxon>
        <taxon>Streptophyta</taxon>
        <taxon>Embryophyta</taxon>
        <taxon>Tracheophyta</taxon>
        <taxon>Spermatophyta</taxon>
        <taxon>Magnoliopsida</taxon>
        <taxon>eudicotyledons</taxon>
        <taxon>Gunneridae</taxon>
        <taxon>Pentapetalae</taxon>
        <taxon>Caryophyllales</taxon>
        <taxon>Chenopodiaceae</taxon>
        <taxon>Chenopodioideae</taxon>
        <taxon>Anserineae</taxon>
        <taxon>Spinacia</taxon>
    </lineage>
</organism>
<dbReference type="Proteomes" id="UP000813463">
    <property type="component" value="Chromosome 5"/>
</dbReference>
<protein>
    <recommendedName>
        <fullName evidence="2">Myb/SANT-like domain-containing protein</fullName>
    </recommendedName>
</protein>
<dbReference type="GeneID" id="130461305"/>
<reference evidence="4" key="2">
    <citation type="submission" date="2025-08" db="UniProtKB">
        <authorList>
            <consortium name="RefSeq"/>
        </authorList>
    </citation>
    <scope>IDENTIFICATION</scope>
    <source>
        <tissue evidence="4">Leaf</tissue>
    </source>
</reference>
<dbReference type="PANTHER" id="PTHR46929:SF4">
    <property type="entry name" value="MYB_SANT-LIKE DOMAIN-CONTAINING PROTEIN"/>
    <property type="match status" value="1"/>
</dbReference>
<proteinExistence type="predicted"/>
<evidence type="ECO:0000256" key="1">
    <source>
        <dbReference type="SAM" id="MobiDB-lite"/>
    </source>
</evidence>
<gene>
    <name evidence="4" type="primary">LOC130461305</name>
</gene>
<accession>A0ABM3QPP1</accession>
<name>A0ABM3QPP1_SPIOL</name>
<keyword evidence="3" id="KW-1185">Reference proteome</keyword>
<dbReference type="RefSeq" id="XP_056685324.1">
    <property type="nucleotide sequence ID" value="XM_056829346.1"/>
</dbReference>
<evidence type="ECO:0000313" key="4">
    <source>
        <dbReference type="RefSeq" id="XP_056685324.1"/>
    </source>
</evidence>
<reference evidence="3" key="1">
    <citation type="journal article" date="2021" name="Nat. Commun.">
        <title>Genomic analyses provide insights into spinach domestication and the genetic basis of agronomic traits.</title>
        <authorList>
            <person name="Cai X."/>
            <person name="Sun X."/>
            <person name="Xu C."/>
            <person name="Sun H."/>
            <person name="Wang X."/>
            <person name="Ge C."/>
            <person name="Zhang Z."/>
            <person name="Wang Q."/>
            <person name="Fei Z."/>
            <person name="Jiao C."/>
            <person name="Wang Q."/>
        </authorList>
    </citation>
    <scope>NUCLEOTIDE SEQUENCE [LARGE SCALE GENOMIC DNA]</scope>
    <source>
        <strain evidence="3">cv. Varoflay</strain>
    </source>
</reference>
<evidence type="ECO:0000259" key="2">
    <source>
        <dbReference type="Pfam" id="PF12776"/>
    </source>
</evidence>
<sequence>MDALLIDTLLHQQQIGNRINGQWTSSSYDIMVKELRDKLELPIKKEHLENRQKTLKKNFNDAHDMFKNSSGFGWDSKSKLFQAEPEVWQALIEAKPEAKKWMTTPISFYDKLMDIYAKDRANGEGSLTAKERARQRSNAEKDSPPNNIEFIDELVGLNKITLENFGSDAYGLPTLASSSSSKSEIKVESSSKGKKRKGSPEGDYEVQVLKEGLDSVADAIREGNSILKQIRPRVYSSDEIFDEIVKLGVEDNKQFKAYRFLNAKDTRVREFFGCPQRIRRAFLDQMMEEDGSSK</sequence>
<feature type="compositionally biased region" description="Basic and acidic residues" evidence="1">
    <location>
        <begin position="129"/>
        <end position="143"/>
    </location>
</feature>
<dbReference type="Pfam" id="PF12776">
    <property type="entry name" value="Myb_DNA-bind_3"/>
    <property type="match status" value="1"/>
</dbReference>
<dbReference type="InterPro" id="IPR024752">
    <property type="entry name" value="Myb/SANT-like_dom"/>
</dbReference>
<dbReference type="PANTHER" id="PTHR46929">
    <property type="entry name" value="EXPRESSED PROTEIN"/>
    <property type="match status" value="1"/>
</dbReference>
<evidence type="ECO:0000313" key="3">
    <source>
        <dbReference type="Proteomes" id="UP000813463"/>
    </source>
</evidence>
<feature type="region of interest" description="Disordered" evidence="1">
    <location>
        <begin position="124"/>
        <end position="147"/>
    </location>
</feature>
<feature type="domain" description="Myb/SANT-like" evidence="2">
    <location>
        <begin position="1"/>
        <end position="90"/>
    </location>
</feature>
<feature type="region of interest" description="Disordered" evidence="1">
    <location>
        <begin position="181"/>
        <end position="203"/>
    </location>
</feature>